<dbReference type="Gene3D" id="3.30.1370.10">
    <property type="entry name" value="K Homology domain, type 1"/>
    <property type="match status" value="1"/>
</dbReference>
<feature type="domain" description="Exosome complex exonuclease Rrp40 N-terminal" evidence="6">
    <location>
        <begin position="27"/>
        <end position="65"/>
    </location>
</feature>
<comment type="subcellular location">
    <subcellularLocation>
        <location evidence="1">Nucleus</location>
    </subcellularLocation>
</comment>
<reference evidence="7 8" key="1">
    <citation type="journal article" date="2010" name="Nature">
        <title>The Ectocarpus genome and the independent evolution of multicellularity in brown algae.</title>
        <authorList>
            <person name="Cock J.M."/>
            <person name="Sterck L."/>
            <person name="Rouze P."/>
            <person name="Scornet D."/>
            <person name="Allen A.E."/>
            <person name="Amoutzias G."/>
            <person name="Anthouard V."/>
            <person name="Artiguenave F."/>
            <person name="Aury J.M."/>
            <person name="Badger J.H."/>
            <person name="Beszteri B."/>
            <person name="Billiau K."/>
            <person name="Bonnet E."/>
            <person name="Bothwell J.H."/>
            <person name="Bowler C."/>
            <person name="Boyen C."/>
            <person name="Brownlee C."/>
            <person name="Carrano C.J."/>
            <person name="Charrier B."/>
            <person name="Cho G.Y."/>
            <person name="Coelho S.M."/>
            <person name="Collen J."/>
            <person name="Corre E."/>
            <person name="Da Silva C."/>
            <person name="Delage L."/>
            <person name="Delaroque N."/>
            <person name="Dittami S.M."/>
            <person name="Doulbeau S."/>
            <person name="Elias M."/>
            <person name="Farnham G."/>
            <person name="Gachon C.M."/>
            <person name="Gschloessl B."/>
            <person name="Heesch S."/>
            <person name="Jabbari K."/>
            <person name="Jubin C."/>
            <person name="Kawai H."/>
            <person name="Kimura K."/>
            <person name="Kloareg B."/>
            <person name="Kupper F.C."/>
            <person name="Lang D."/>
            <person name="Le Bail A."/>
            <person name="Leblanc C."/>
            <person name="Lerouge P."/>
            <person name="Lohr M."/>
            <person name="Lopez P.J."/>
            <person name="Martens C."/>
            <person name="Maumus F."/>
            <person name="Michel G."/>
            <person name="Miranda-Saavedra D."/>
            <person name="Morales J."/>
            <person name="Moreau H."/>
            <person name="Motomura T."/>
            <person name="Nagasato C."/>
            <person name="Napoli C.A."/>
            <person name="Nelson D.R."/>
            <person name="Nyvall-Collen P."/>
            <person name="Peters A.F."/>
            <person name="Pommier C."/>
            <person name="Potin P."/>
            <person name="Poulain J."/>
            <person name="Quesneville H."/>
            <person name="Read B."/>
            <person name="Rensing S.A."/>
            <person name="Ritter A."/>
            <person name="Rousvoal S."/>
            <person name="Samanta M."/>
            <person name="Samson G."/>
            <person name="Schroeder D.C."/>
            <person name="Segurens B."/>
            <person name="Strittmatter M."/>
            <person name="Tonon T."/>
            <person name="Tregear J.W."/>
            <person name="Valentin K."/>
            <person name="von Dassow P."/>
            <person name="Yamagishi T."/>
            <person name="Van de Peer Y."/>
            <person name="Wincker P."/>
        </authorList>
    </citation>
    <scope>NUCLEOTIDE SEQUENCE [LARGE SCALE GENOMIC DNA]</scope>
    <source>
        <strain evidence="8">Ec32 / CCAP1310/4</strain>
    </source>
</reference>
<dbReference type="SUPFAM" id="SSF54791">
    <property type="entry name" value="Eukaryotic type KH-domain (KH-domain type I)"/>
    <property type="match status" value="1"/>
</dbReference>
<dbReference type="Pfam" id="PF21262">
    <property type="entry name" value="RRP40_S1"/>
    <property type="match status" value="1"/>
</dbReference>
<dbReference type="InterPro" id="IPR041054">
    <property type="entry name" value="Rrp40_N_euk"/>
</dbReference>
<evidence type="ECO:0000256" key="2">
    <source>
        <dbReference type="ARBA" id="ARBA00022490"/>
    </source>
</evidence>
<dbReference type="InterPro" id="IPR026699">
    <property type="entry name" value="Exosome_RNA_bind1/RRP40/RRP4"/>
</dbReference>
<keyword evidence="3" id="KW-0271">Exosome</keyword>
<dbReference type="EMBL" id="FN648120">
    <property type="protein sequence ID" value="CBN78940.1"/>
    <property type="molecule type" value="Genomic_DNA"/>
</dbReference>
<evidence type="ECO:0000256" key="1">
    <source>
        <dbReference type="ARBA" id="ARBA00004123"/>
    </source>
</evidence>
<feature type="domain" description="K Homology" evidence="5">
    <location>
        <begin position="161"/>
        <end position="208"/>
    </location>
</feature>
<dbReference type="InterPro" id="IPR036612">
    <property type="entry name" value="KH_dom_type_1_sf"/>
</dbReference>
<dbReference type="FunCoup" id="D8LG41">
    <property type="interactions" value="207"/>
</dbReference>
<dbReference type="EMBL" id="FN649748">
    <property type="protein sequence ID" value="CBN78940.1"/>
    <property type="molecule type" value="Genomic_DNA"/>
</dbReference>
<accession>D8LG41</accession>
<dbReference type="InterPro" id="IPR004088">
    <property type="entry name" value="KH_dom_type_1"/>
</dbReference>
<organism evidence="7 8">
    <name type="scientific">Ectocarpus siliculosus</name>
    <name type="common">Brown alga</name>
    <name type="synonym">Conferva siliculosa</name>
    <dbReference type="NCBI Taxonomy" id="2880"/>
    <lineage>
        <taxon>Eukaryota</taxon>
        <taxon>Sar</taxon>
        <taxon>Stramenopiles</taxon>
        <taxon>Ochrophyta</taxon>
        <taxon>PX clade</taxon>
        <taxon>Phaeophyceae</taxon>
        <taxon>Ectocarpales</taxon>
        <taxon>Ectocarpaceae</taxon>
        <taxon>Ectocarpus</taxon>
    </lineage>
</organism>
<dbReference type="GO" id="GO:0003723">
    <property type="term" value="F:RNA binding"/>
    <property type="evidence" value="ECO:0007669"/>
    <property type="project" value="UniProtKB-KW"/>
</dbReference>
<keyword evidence="2" id="KW-0963">Cytoplasm</keyword>
<dbReference type="FunFam" id="2.40.50.140:FF:000127">
    <property type="entry name" value="Exosome complex component RRP40"/>
    <property type="match status" value="1"/>
</dbReference>
<dbReference type="eggNOG" id="KOG1004">
    <property type="taxonomic scope" value="Eukaryota"/>
</dbReference>
<dbReference type="Gene3D" id="2.40.50.140">
    <property type="entry name" value="Nucleic acid-binding proteins"/>
    <property type="match status" value="1"/>
</dbReference>
<dbReference type="GO" id="GO:0071035">
    <property type="term" value="P:nuclear polyadenylation-dependent rRNA catabolic process"/>
    <property type="evidence" value="ECO:0007669"/>
    <property type="project" value="TreeGrafter"/>
</dbReference>
<evidence type="ECO:0000259" key="5">
    <source>
        <dbReference type="Pfam" id="PF15985"/>
    </source>
</evidence>
<dbReference type="PANTHER" id="PTHR21321">
    <property type="entry name" value="PNAS-3 RELATED"/>
    <property type="match status" value="1"/>
</dbReference>
<dbReference type="InterPro" id="IPR012340">
    <property type="entry name" value="NA-bd_OB-fold"/>
</dbReference>
<dbReference type="GO" id="GO:0000177">
    <property type="term" value="C:cytoplasmic exosome (RNase complex)"/>
    <property type="evidence" value="ECO:0007669"/>
    <property type="project" value="TreeGrafter"/>
</dbReference>
<keyword evidence="8" id="KW-1185">Reference proteome</keyword>
<dbReference type="SUPFAM" id="SSF110324">
    <property type="entry name" value="Ribosomal L27 protein-like"/>
    <property type="match status" value="1"/>
</dbReference>
<evidence type="ECO:0000256" key="3">
    <source>
        <dbReference type="ARBA" id="ARBA00022835"/>
    </source>
</evidence>
<evidence type="ECO:0000313" key="7">
    <source>
        <dbReference type="EMBL" id="CBN78940.1"/>
    </source>
</evidence>
<dbReference type="GO" id="GO:0071038">
    <property type="term" value="P:TRAMP-dependent tRNA surveillance pathway"/>
    <property type="evidence" value="ECO:0007669"/>
    <property type="project" value="TreeGrafter"/>
</dbReference>
<gene>
    <name evidence="7" type="ORF">Esi_0157_0030</name>
</gene>
<dbReference type="Pfam" id="PF15985">
    <property type="entry name" value="KH_6"/>
    <property type="match status" value="1"/>
</dbReference>
<dbReference type="GO" id="GO:0071051">
    <property type="term" value="P:poly(A)-dependent snoRNA 3'-end processing"/>
    <property type="evidence" value="ECO:0007669"/>
    <property type="project" value="TreeGrafter"/>
</dbReference>
<proteinExistence type="predicted"/>
<dbReference type="GO" id="GO:0034475">
    <property type="term" value="P:U4 snRNA 3'-end processing"/>
    <property type="evidence" value="ECO:0007669"/>
    <property type="project" value="TreeGrafter"/>
</dbReference>
<dbReference type="PANTHER" id="PTHR21321:SF1">
    <property type="entry name" value="EXOSOME COMPLEX COMPONENT RRP40"/>
    <property type="match status" value="1"/>
</dbReference>
<keyword evidence="4" id="KW-0694">RNA-binding</keyword>
<dbReference type="Pfam" id="PF18311">
    <property type="entry name" value="Rrp40_N"/>
    <property type="match status" value="1"/>
</dbReference>
<dbReference type="GO" id="GO:0071034">
    <property type="term" value="P:CUT catabolic process"/>
    <property type="evidence" value="ECO:0007669"/>
    <property type="project" value="TreeGrafter"/>
</dbReference>
<sequence length="249" mass="27337">MDPRFKATVVLPGDDVTETTTRTTRSLRLGPGLVQHAQDKVMATRAGVLRYRPPCSYWVESNGRRYGARVEDQVLGIVEDRMADSYKVNIFGSCAALLGMLEFDGASKRSKPNLRTGSLVFCRVAAVNKDMETELTCTSTHHGSKKDWMTGQSTFGELRGGKMERCSLLLSKSLTKPDCRVLKSLAKHMPFELAAGLNGTFWVDSGSEAHTIVICNAILNSEVMTDAQTDAMVDRLAKHMKKGLAAMDT</sequence>
<dbReference type="AlphaFoldDB" id="D8LG41"/>
<evidence type="ECO:0000259" key="6">
    <source>
        <dbReference type="Pfam" id="PF18311"/>
    </source>
</evidence>
<evidence type="ECO:0000256" key="4">
    <source>
        <dbReference type="ARBA" id="ARBA00022884"/>
    </source>
</evidence>
<protein>
    <submittedName>
        <fullName evidence="7">RNA binding protein</fullName>
    </submittedName>
</protein>
<dbReference type="InterPro" id="IPR049469">
    <property type="entry name" value="RRP40_KH-I"/>
</dbReference>
<dbReference type="SUPFAM" id="SSF50249">
    <property type="entry name" value="Nucleic acid-binding proteins"/>
    <property type="match status" value="1"/>
</dbReference>
<dbReference type="Gene3D" id="2.40.50.100">
    <property type="match status" value="1"/>
</dbReference>
<dbReference type="GO" id="GO:0000176">
    <property type="term" value="C:nuclear exosome (RNase complex)"/>
    <property type="evidence" value="ECO:0007669"/>
    <property type="project" value="TreeGrafter"/>
</dbReference>
<dbReference type="InParanoid" id="D8LG41"/>
<evidence type="ECO:0000313" key="8">
    <source>
        <dbReference type="Proteomes" id="UP000002630"/>
    </source>
</evidence>
<dbReference type="GO" id="GO:0000467">
    <property type="term" value="P:exonucleolytic trimming to generate mature 3'-end of 5.8S rRNA from tricistronic rRNA transcript (SSU-rRNA, 5.8S rRNA, LSU-rRNA)"/>
    <property type="evidence" value="ECO:0007669"/>
    <property type="project" value="TreeGrafter"/>
</dbReference>
<dbReference type="CDD" id="cd22526">
    <property type="entry name" value="KH-I_Rrp40"/>
    <property type="match status" value="1"/>
</dbReference>
<dbReference type="Proteomes" id="UP000002630">
    <property type="component" value="Linkage Group LG23"/>
</dbReference>
<dbReference type="STRING" id="2880.D8LG41"/>
<name>D8LG41_ECTSI</name>
<dbReference type="OMA" id="SYMAFPN"/>
<dbReference type="OrthoDB" id="340500at2759"/>